<dbReference type="Gene3D" id="3.40.50.980">
    <property type="match status" value="1"/>
</dbReference>
<keyword evidence="8" id="KW-0460">Magnesium</keyword>
<dbReference type="Gene3D" id="2.30.38.10">
    <property type="entry name" value="Luciferase, Domain 3"/>
    <property type="match status" value="1"/>
</dbReference>
<evidence type="ECO:0000256" key="7">
    <source>
        <dbReference type="ARBA" id="ARBA00022840"/>
    </source>
</evidence>
<dbReference type="Pfam" id="PF13193">
    <property type="entry name" value="AMP-binding_C"/>
    <property type="match status" value="1"/>
</dbReference>
<organism evidence="14 15">
    <name type="scientific">Salmonella enterica subsp. enterica serovar Bovismorbificans</name>
    <dbReference type="NCBI Taxonomy" id="58097"/>
    <lineage>
        <taxon>Bacteria</taxon>
        <taxon>Pseudomonadati</taxon>
        <taxon>Pseudomonadota</taxon>
        <taxon>Gammaproteobacteria</taxon>
        <taxon>Enterobacterales</taxon>
        <taxon>Enterobacteriaceae</taxon>
        <taxon>Salmonella</taxon>
    </lineage>
</organism>
<proteinExistence type="inferred from homology"/>
<gene>
    <name evidence="14" type="primary">fadD_1</name>
    <name evidence="14" type="ORF">ERS008198_00705</name>
</gene>
<comment type="pathway">
    <text evidence="3">Lipid metabolism; fatty acid beta-oxidation.</text>
</comment>
<dbReference type="InterPro" id="IPR045851">
    <property type="entry name" value="AMP-bd_C_sf"/>
</dbReference>
<evidence type="ECO:0000256" key="6">
    <source>
        <dbReference type="ARBA" id="ARBA00022741"/>
    </source>
</evidence>
<dbReference type="EC" id="6.2.1.3" evidence="9"/>
<dbReference type="InterPro" id="IPR050237">
    <property type="entry name" value="ATP-dep_AMP-bd_enzyme"/>
</dbReference>
<evidence type="ECO:0000256" key="4">
    <source>
        <dbReference type="ARBA" id="ARBA00006432"/>
    </source>
</evidence>
<dbReference type="Pfam" id="PF00501">
    <property type="entry name" value="AMP-binding"/>
    <property type="match status" value="1"/>
</dbReference>
<evidence type="ECO:0000313" key="15">
    <source>
        <dbReference type="Proteomes" id="UP000041314"/>
    </source>
</evidence>
<keyword evidence="7" id="KW-0067">ATP-binding</keyword>
<dbReference type="InterPro" id="IPR000873">
    <property type="entry name" value="AMP-dep_synth/lig_dom"/>
</dbReference>
<evidence type="ECO:0000256" key="11">
    <source>
        <dbReference type="ARBA" id="ARBA00042773"/>
    </source>
</evidence>
<reference evidence="14 15" key="1">
    <citation type="submission" date="2015-03" db="EMBL/GenBank/DDBJ databases">
        <authorList>
            <consortium name="Pathogen Informatics"/>
        </authorList>
    </citation>
    <scope>NUCLEOTIDE SEQUENCE [LARGE SCALE GENOMIC DNA]</scope>
    <source>
        <strain evidence="14 15">A1104</strain>
    </source>
</reference>
<evidence type="ECO:0000256" key="9">
    <source>
        <dbReference type="ARBA" id="ARBA00026121"/>
    </source>
</evidence>
<comment type="cofactor">
    <cofactor evidence="1">
        <name>Mg(2+)</name>
        <dbReference type="ChEBI" id="CHEBI:18420"/>
    </cofactor>
</comment>
<evidence type="ECO:0000256" key="8">
    <source>
        <dbReference type="ARBA" id="ARBA00022842"/>
    </source>
</evidence>
<keyword evidence="6" id="KW-0547">Nucleotide-binding</keyword>
<dbReference type="Proteomes" id="UP000041314">
    <property type="component" value="Unassembled WGS sequence"/>
</dbReference>
<sequence length="273" mass="29927">MNCLLFIELGGQNLLITNPRDIPGLVKELAKYPFTAMTGVNTLFNALLNNKEFQQLDFSSLHLSAGGGMPVQNVVAERWVKLTGQYLLEGYGLTECAPLVSVNPHDIDYHSGSIGLPVPSTEAKLVDDDDNEVAPGEAGELCVKGPQVMLGYWQRPDATDEIIKDGWLHTGDIAVMDEDGFLRIVDRKKDMILVSGFNVYPNEIEDVVMQHSGVQEVAAVGVPSGSSGEAVKLFVVKKDPALTDDALITFCRRHLTGYKVPKQVEFREELPND</sequence>
<evidence type="ECO:0000256" key="5">
    <source>
        <dbReference type="ARBA" id="ARBA00022598"/>
    </source>
</evidence>
<accession>A0A655BRD8</accession>
<dbReference type="PANTHER" id="PTHR43767:SF8">
    <property type="entry name" value="LONG-CHAIN-FATTY-ACID--COA LIGASE"/>
    <property type="match status" value="1"/>
</dbReference>
<dbReference type="AlphaFoldDB" id="A0A655BRD8"/>
<dbReference type="GO" id="GO:0004467">
    <property type="term" value="F:long-chain fatty acid-CoA ligase activity"/>
    <property type="evidence" value="ECO:0007669"/>
    <property type="project" value="UniProtKB-EC"/>
</dbReference>
<keyword evidence="5 14" id="KW-0436">Ligase</keyword>
<dbReference type="PANTHER" id="PTHR43767">
    <property type="entry name" value="LONG-CHAIN-FATTY-ACID--COA LIGASE"/>
    <property type="match status" value="1"/>
</dbReference>
<evidence type="ECO:0000256" key="10">
    <source>
        <dbReference type="ARBA" id="ARBA00039545"/>
    </source>
</evidence>
<dbReference type="FunFam" id="3.30.300.30:FF:000006">
    <property type="entry name" value="Long-chain-fatty-acid--CoA ligase FadD"/>
    <property type="match status" value="1"/>
</dbReference>
<feature type="domain" description="AMP-dependent synthetase/ligase" evidence="12">
    <location>
        <begin position="2"/>
        <end position="153"/>
    </location>
</feature>
<dbReference type="EMBL" id="CQPA01000003">
    <property type="protein sequence ID" value="CNT69039.1"/>
    <property type="molecule type" value="Genomic_DNA"/>
</dbReference>
<name>A0A655BRD8_SALET</name>
<dbReference type="GO" id="GO:0005524">
    <property type="term" value="F:ATP binding"/>
    <property type="evidence" value="ECO:0007669"/>
    <property type="project" value="UniProtKB-KW"/>
</dbReference>
<protein>
    <recommendedName>
        <fullName evidence="10">Long-chain-fatty-acid--CoA ligase</fullName>
        <ecNumber evidence="9">6.2.1.3</ecNumber>
    </recommendedName>
    <alternativeName>
        <fullName evidence="11">Long-chain acyl-CoA synthetase</fullName>
    </alternativeName>
</protein>
<dbReference type="Gene3D" id="3.30.300.30">
    <property type="match status" value="1"/>
</dbReference>
<evidence type="ECO:0000256" key="1">
    <source>
        <dbReference type="ARBA" id="ARBA00001946"/>
    </source>
</evidence>
<evidence type="ECO:0000259" key="12">
    <source>
        <dbReference type="Pfam" id="PF00501"/>
    </source>
</evidence>
<evidence type="ECO:0000256" key="3">
    <source>
        <dbReference type="ARBA" id="ARBA00005005"/>
    </source>
</evidence>
<evidence type="ECO:0000256" key="2">
    <source>
        <dbReference type="ARBA" id="ARBA00004170"/>
    </source>
</evidence>
<comment type="subcellular location">
    <subcellularLocation>
        <location evidence="2">Membrane</location>
        <topology evidence="2">Peripheral membrane protein</topology>
    </subcellularLocation>
</comment>
<comment type="similarity">
    <text evidence="4">Belongs to the ATP-dependent AMP-binding enzyme family.</text>
</comment>
<dbReference type="InterPro" id="IPR025110">
    <property type="entry name" value="AMP-bd_C"/>
</dbReference>
<evidence type="ECO:0000313" key="14">
    <source>
        <dbReference type="EMBL" id="CNT69039.1"/>
    </source>
</evidence>
<dbReference type="GO" id="GO:0016020">
    <property type="term" value="C:membrane"/>
    <property type="evidence" value="ECO:0007669"/>
    <property type="project" value="UniProtKB-SubCell"/>
</dbReference>
<dbReference type="SUPFAM" id="SSF56801">
    <property type="entry name" value="Acetyl-CoA synthetase-like"/>
    <property type="match status" value="1"/>
</dbReference>
<feature type="domain" description="AMP-binding enzyme C-terminal" evidence="13">
    <location>
        <begin position="203"/>
        <end position="271"/>
    </location>
</feature>
<evidence type="ECO:0000259" key="13">
    <source>
        <dbReference type="Pfam" id="PF13193"/>
    </source>
</evidence>